<reference evidence="3 4" key="1">
    <citation type="submission" date="2016-10" db="EMBL/GenBank/DDBJ databases">
        <title>Genome sequence of the basidiomycete white-rot fungus Trametes pubescens.</title>
        <authorList>
            <person name="Makela M.R."/>
            <person name="Granchi Z."/>
            <person name="Peng M."/>
            <person name="De Vries R.P."/>
            <person name="Grigoriev I."/>
            <person name="Riley R."/>
            <person name="Hilden K."/>
        </authorList>
    </citation>
    <scope>NUCLEOTIDE SEQUENCE [LARGE SCALE GENOMIC DNA]</scope>
    <source>
        <strain evidence="3 4">FBCC735</strain>
    </source>
</reference>
<keyword evidence="4" id="KW-1185">Reference proteome</keyword>
<evidence type="ECO:0000313" key="4">
    <source>
        <dbReference type="Proteomes" id="UP000184267"/>
    </source>
</evidence>
<gene>
    <name evidence="3" type="ORF">TRAPUB_3472</name>
</gene>
<evidence type="ECO:0000313" key="3">
    <source>
        <dbReference type="EMBL" id="OJT05704.1"/>
    </source>
</evidence>
<comment type="caution">
    <text evidence="3">The sequence shown here is derived from an EMBL/GenBank/DDBJ whole genome shotgun (WGS) entry which is preliminary data.</text>
</comment>
<dbReference type="InterPro" id="IPR011709">
    <property type="entry name" value="DEAD-box_helicase_OB_fold"/>
</dbReference>
<accession>A0A1M2VDQ5</accession>
<dbReference type="Pfam" id="PF07717">
    <property type="entry name" value="OB_NTP_bind"/>
    <property type="match status" value="1"/>
</dbReference>
<evidence type="ECO:0000259" key="2">
    <source>
        <dbReference type="Pfam" id="PF07717"/>
    </source>
</evidence>
<dbReference type="STRING" id="154538.A0A1M2VDQ5"/>
<evidence type="ECO:0000256" key="1">
    <source>
        <dbReference type="SAM" id="MobiDB-lite"/>
    </source>
</evidence>
<dbReference type="SUPFAM" id="SSF52047">
    <property type="entry name" value="RNI-like"/>
    <property type="match status" value="1"/>
</dbReference>
<dbReference type="Proteomes" id="UP000184267">
    <property type="component" value="Unassembled WGS sequence"/>
</dbReference>
<dbReference type="AlphaFoldDB" id="A0A1M2VDQ5"/>
<proteinExistence type="predicted"/>
<name>A0A1M2VDQ5_TRAPU</name>
<dbReference type="InterPro" id="IPR032675">
    <property type="entry name" value="LRR_dom_sf"/>
</dbReference>
<protein>
    <recommendedName>
        <fullName evidence="2">DEAD-box helicase OB fold domain-containing protein</fullName>
    </recommendedName>
</protein>
<feature type="domain" description="DEAD-box helicase OB fold" evidence="2">
    <location>
        <begin position="359"/>
        <end position="436"/>
    </location>
</feature>
<organism evidence="3 4">
    <name type="scientific">Trametes pubescens</name>
    <name type="common">White-rot fungus</name>
    <dbReference type="NCBI Taxonomy" id="154538"/>
    <lineage>
        <taxon>Eukaryota</taxon>
        <taxon>Fungi</taxon>
        <taxon>Dikarya</taxon>
        <taxon>Basidiomycota</taxon>
        <taxon>Agaricomycotina</taxon>
        <taxon>Agaricomycetes</taxon>
        <taxon>Polyporales</taxon>
        <taxon>Polyporaceae</taxon>
        <taxon>Trametes</taxon>
    </lineage>
</organism>
<dbReference type="OrthoDB" id="2801180at2759"/>
<dbReference type="Gene3D" id="3.80.10.10">
    <property type="entry name" value="Ribonuclease Inhibitor"/>
    <property type="match status" value="1"/>
</dbReference>
<sequence>MSLAIRLGGCHTAADLDLQIGFPKLSYLNLAGNAIDVANFLVAACLAALANLEVTLAGSTDMSALEGCIARMGAQLFQSLRSLNLTVTTMSPQSPTAILGDVIAPLYALKGLKSVGLDLGSHVPHTSDNDLTALACAWPNLDWLSIGGGSPPNVRCLTTLCRPTVRGLVELAQRCPHLRIINLPTLETSQLPSPESVPVLGRTRAKRLNLDWISASGGPVCFELAVLLDRLFPELEKFEVTNPGQEEAGRQVFRYLEAMQTGRRHSKLLPQEPETDAPKSEEEGDQDELKCSATLYPSTTIGGRSSSDKHDKKWCFKHYLSEIALQEAENVRMQLQGIMKRHKIELVTTRTEHELRTNIRKALVCGFFMQVAHKEGEKNRYSTVKDSQVVSPHPSCGLDTSPEWVLFNEFVLTTKPYIRTVTEVKPDWLMEYAQQYYDPATYPDGETKVGPLPEADEAYDGNCRSTGKHFKFKTHPRRSPRSVVYTLDSTAW</sequence>
<dbReference type="EMBL" id="MNAD01001401">
    <property type="protein sequence ID" value="OJT05704.1"/>
    <property type="molecule type" value="Genomic_DNA"/>
</dbReference>
<feature type="region of interest" description="Disordered" evidence="1">
    <location>
        <begin position="264"/>
        <end position="289"/>
    </location>
</feature>